<gene>
    <name evidence="1" type="ORF">B0H16DRAFT_1258715</name>
</gene>
<name>A0AAD7IE32_9AGAR</name>
<accession>A0AAD7IE32</accession>
<evidence type="ECO:0008006" key="3">
    <source>
        <dbReference type="Google" id="ProtNLM"/>
    </source>
</evidence>
<protein>
    <recommendedName>
        <fullName evidence="3">F-box domain-containing protein</fullName>
    </recommendedName>
</protein>
<sequence>SPRLLTLPPEITCEIFLLCLPDKREHDVVNPMEAPLLLTHVCGAWRQMAISFPRLWTTFEVVCPMDVPDLYNIAEAWFERSHNLPISMKIHGALTVIQDRHGLLPKTLRQHSSRMRSLDLNLELYILYKVNFRIVDWALLETLSIRLFENQIDLDDELVAEFGRVPRLREVFVGEIPPSLITLPWQQLTKFTGEMYTAAQCLEALKLMSNLLECAFSVSEDDDEDDDDLEVYSHASILHFTLFESESEDHPTCSAKLLEFITLPALRTLDLHVEDFNEGELGSFLERSQPPLQKLSVRSLDSNLIQLQLSSLGMVSDLT</sequence>
<evidence type="ECO:0000313" key="2">
    <source>
        <dbReference type="Proteomes" id="UP001215598"/>
    </source>
</evidence>
<feature type="non-terminal residue" evidence="1">
    <location>
        <position position="319"/>
    </location>
</feature>
<proteinExistence type="predicted"/>
<feature type="non-terminal residue" evidence="1">
    <location>
        <position position="1"/>
    </location>
</feature>
<organism evidence="1 2">
    <name type="scientific">Mycena metata</name>
    <dbReference type="NCBI Taxonomy" id="1033252"/>
    <lineage>
        <taxon>Eukaryota</taxon>
        <taxon>Fungi</taxon>
        <taxon>Dikarya</taxon>
        <taxon>Basidiomycota</taxon>
        <taxon>Agaricomycotina</taxon>
        <taxon>Agaricomycetes</taxon>
        <taxon>Agaricomycetidae</taxon>
        <taxon>Agaricales</taxon>
        <taxon>Marasmiineae</taxon>
        <taxon>Mycenaceae</taxon>
        <taxon>Mycena</taxon>
    </lineage>
</organism>
<dbReference type="AlphaFoldDB" id="A0AAD7IE32"/>
<comment type="caution">
    <text evidence="1">The sequence shown here is derived from an EMBL/GenBank/DDBJ whole genome shotgun (WGS) entry which is preliminary data.</text>
</comment>
<keyword evidence="2" id="KW-1185">Reference proteome</keyword>
<evidence type="ECO:0000313" key="1">
    <source>
        <dbReference type="EMBL" id="KAJ7741039.1"/>
    </source>
</evidence>
<reference evidence="1" key="1">
    <citation type="submission" date="2023-03" db="EMBL/GenBank/DDBJ databases">
        <title>Massive genome expansion in bonnet fungi (Mycena s.s.) driven by repeated elements and novel gene families across ecological guilds.</title>
        <authorList>
            <consortium name="Lawrence Berkeley National Laboratory"/>
            <person name="Harder C.B."/>
            <person name="Miyauchi S."/>
            <person name="Viragh M."/>
            <person name="Kuo A."/>
            <person name="Thoen E."/>
            <person name="Andreopoulos B."/>
            <person name="Lu D."/>
            <person name="Skrede I."/>
            <person name="Drula E."/>
            <person name="Henrissat B."/>
            <person name="Morin E."/>
            <person name="Kohler A."/>
            <person name="Barry K."/>
            <person name="LaButti K."/>
            <person name="Morin E."/>
            <person name="Salamov A."/>
            <person name="Lipzen A."/>
            <person name="Mereny Z."/>
            <person name="Hegedus B."/>
            <person name="Baldrian P."/>
            <person name="Stursova M."/>
            <person name="Weitz H."/>
            <person name="Taylor A."/>
            <person name="Grigoriev I.V."/>
            <person name="Nagy L.G."/>
            <person name="Martin F."/>
            <person name="Kauserud H."/>
        </authorList>
    </citation>
    <scope>NUCLEOTIDE SEQUENCE</scope>
    <source>
        <strain evidence="1">CBHHK182m</strain>
    </source>
</reference>
<dbReference type="Proteomes" id="UP001215598">
    <property type="component" value="Unassembled WGS sequence"/>
</dbReference>
<dbReference type="EMBL" id="JARKIB010000100">
    <property type="protein sequence ID" value="KAJ7741039.1"/>
    <property type="molecule type" value="Genomic_DNA"/>
</dbReference>